<evidence type="ECO:0000313" key="9">
    <source>
        <dbReference type="Proteomes" id="UP000240509"/>
    </source>
</evidence>
<dbReference type="GO" id="GO:0005737">
    <property type="term" value="C:cytoplasm"/>
    <property type="evidence" value="ECO:0007669"/>
    <property type="project" value="TreeGrafter"/>
</dbReference>
<keyword evidence="4 8" id="KW-0418">Kinase</keyword>
<gene>
    <name evidence="8" type="ORF">C6Y45_02605</name>
</gene>
<comment type="caution">
    <text evidence="8">The sequence shown here is derived from an EMBL/GenBank/DDBJ whole genome shotgun (WGS) entry which is preliminary data.</text>
</comment>
<sequence>MTKQFDAPFIAVEGPIGAGKTSLALKLSEHYRFHLLEEIVDENPFLSKFYEDIDEWSFQTEMFFLCNRFKQLEDLYENQLSKGYSVVSDYHIFKNHLFAKQTLRDEHLAKYERIYNILTGDLPRPNVILYINASLDTLLNRISRRGREMEKSIDPSYLQQLSGDYEQFMRDHQHVYPEIPVITLDGDRLDFVANPHDFSRIVDQLDEAITKKRSLL</sequence>
<protein>
    <submittedName>
        <fullName evidence="8">Deoxynucleoside kinase</fullName>
    </submittedName>
</protein>
<evidence type="ECO:0000256" key="3">
    <source>
        <dbReference type="ARBA" id="ARBA00022741"/>
    </source>
</evidence>
<dbReference type="PIRSF" id="PIRSF000705">
    <property type="entry name" value="DNK"/>
    <property type="match status" value="1"/>
</dbReference>
<feature type="domain" description="Deoxynucleoside kinase" evidence="7">
    <location>
        <begin position="10"/>
        <end position="209"/>
    </location>
</feature>
<evidence type="ECO:0000256" key="6">
    <source>
        <dbReference type="PIRSR" id="PIRSR000705-3"/>
    </source>
</evidence>
<dbReference type="PANTHER" id="PTHR10513">
    <property type="entry name" value="DEOXYNUCLEOSIDE KINASE"/>
    <property type="match status" value="1"/>
</dbReference>
<feature type="binding site" evidence="6">
    <location>
        <begin position="189"/>
        <end position="191"/>
    </location>
    <ligand>
        <name>ATP</name>
        <dbReference type="ChEBI" id="CHEBI:30616"/>
    </ligand>
</feature>
<evidence type="ECO:0000313" key="8">
    <source>
        <dbReference type="EMBL" id="PTL40290.1"/>
    </source>
</evidence>
<dbReference type="AlphaFoldDB" id="A0A2T4UA75"/>
<dbReference type="PANTHER" id="PTHR10513:SF46">
    <property type="entry name" value="DEOXYGUANOSINE KINASE"/>
    <property type="match status" value="1"/>
</dbReference>
<dbReference type="Proteomes" id="UP000240509">
    <property type="component" value="Unassembled WGS sequence"/>
</dbReference>
<feature type="binding site" evidence="6">
    <location>
        <begin position="14"/>
        <end position="22"/>
    </location>
    <ligand>
        <name>ATP</name>
        <dbReference type="ChEBI" id="CHEBI:30616"/>
    </ligand>
</feature>
<dbReference type="InterPro" id="IPR031314">
    <property type="entry name" value="DNK_dom"/>
</dbReference>
<dbReference type="InterPro" id="IPR027417">
    <property type="entry name" value="P-loop_NTPase"/>
</dbReference>
<accession>A0A2T4UA75</accession>
<organism evidence="8 9">
    <name type="scientific">Alkalicoccus saliphilus</name>
    <dbReference type="NCBI Taxonomy" id="200989"/>
    <lineage>
        <taxon>Bacteria</taxon>
        <taxon>Bacillati</taxon>
        <taxon>Bacillota</taxon>
        <taxon>Bacilli</taxon>
        <taxon>Bacillales</taxon>
        <taxon>Bacillaceae</taxon>
        <taxon>Alkalicoccus</taxon>
    </lineage>
</organism>
<proteinExistence type="inferred from homology"/>
<keyword evidence="9" id="KW-1185">Reference proteome</keyword>
<keyword evidence="5 6" id="KW-0067">ATP-binding</keyword>
<dbReference type="GO" id="GO:0019136">
    <property type="term" value="F:deoxynucleoside kinase activity"/>
    <property type="evidence" value="ECO:0007669"/>
    <property type="project" value="InterPro"/>
</dbReference>
<dbReference type="Gene3D" id="3.40.50.300">
    <property type="entry name" value="P-loop containing nucleotide triphosphate hydrolases"/>
    <property type="match status" value="1"/>
</dbReference>
<dbReference type="SUPFAM" id="SSF52540">
    <property type="entry name" value="P-loop containing nucleoside triphosphate hydrolases"/>
    <property type="match status" value="1"/>
</dbReference>
<dbReference type="FunFam" id="3.40.50.300:FF:000659">
    <property type="entry name" value="Deoxyguanosine kinase"/>
    <property type="match status" value="1"/>
</dbReference>
<keyword evidence="3 6" id="KW-0547">Nucleotide-binding</keyword>
<feature type="binding site" evidence="6">
    <location>
        <begin position="141"/>
        <end position="145"/>
    </location>
    <ligand>
        <name>ATP</name>
        <dbReference type="ChEBI" id="CHEBI:30616"/>
    </ligand>
</feature>
<dbReference type="Pfam" id="PF01712">
    <property type="entry name" value="dNK"/>
    <property type="match status" value="1"/>
</dbReference>
<dbReference type="InterPro" id="IPR050566">
    <property type="entry name" value="Deoxyribonucleoside_kinase"/>
</dbReference>
<keyword evidence="2" id="KW-0808">Transferase</keyword>
<name>A0A2T4UA75_9BACI</name>
<evidence type="ECO:0000256" key="5">
    <source>
        <dbReference type="ARBA" id="ARBA00022840"/>
    </source>
</evidence>
<dbReference type="OrthoDB" id="9776634at2"/>
<evidence type="ECO:0000256" key="4">
    <source>
        <dbReference type="ARBA" id="ARBA00022777"/>
    </source>
</evidence>
<dbReference type="RefSeq" id="WP_107583468.1">
    <property type="nucleotide sequence ID" value="NZ_PZJJ01000002.1"/>
</dbReference>
<dbReference type="InterPro" id="IPR002624">
    <property type="entry name" value="DCK/DGK"/>
</dbReference>
<evidence type="ECO:0000256" key="1">
    <source>
        <dbReference type="ARBA" id="ARBA00007420"/>
    </source>
</evidence>
<evidence type="ECO:0000259" key="7">
    <source>
        <dbReference type="Pfam" id="PF01712"/>
    </source>
</evidence>
<comment type="similarity">
    <text evidence="1">Belongs to the DCK/DGK family.</text>
</comment>
<reference evidence="8 9" key="1">
    <citation type="submission" date="2018-03" db="EMBL/GenBank/DDBJ databases">
        <title>Alkalicoccus saliphilus sp. nov., isolated from a mineral pool.</title>
        <authorList>
            <person name="Zhao B."/>
        </authorList>
    </citation>
    <scope>NUCLEOTIDE SEQUENCE [LARGE SCALE GENOMIC DNA]</scope>
    <source>
        <strain evidence="8 9">6AG</strain>
    </source>
</reference>
<dbReference type="CDD" id="cd01673">
    <property type="entry name" value="dNK"/>
    <property type="match status" value="1"/>
</dbReference>
<evidence type="ECO:0000256" key="2">
    <source>
        <dbReference type="ARBA" id="ARBA00022679"/>
    </source>
</evidence>
<dbReference type="EMBL" id="PZJJ01000002">
    <property type="protein sequence ID" value="PTL40290.1"/>
    <property type="molecule type" value="Genomic_DNA"/>
</dbReference>
<dbReference type="GO" id="GO:0005524">
    <property type="term" value="F:ATP binding"/>
    <property type="evidence" value="ECO:0007669"/>
    <property type="project" value="UniProtKB-KW"/>
</dbReference>